<organism evidence="2 3">
    <name type="scientific">Microbacterium laevaniformans</name>
    <dbReference type="NCBI Taxonomy" id="36807"/>
    <lineage>
        <taxon>Bacteria</taxon>
        <taxon>Bacillati</taxon>
        <taxon>Actinomycetota</taxon>
        <taxon>Actinomycetes</taxon>
        <taxon>Micrococcales</taxon>
        <taxon>Microbacteriaceae</taxon>
        <taxon>Microbacterium</taxon>
    </lineage>
</organism>
<name>A0A150HG45_9MICO</name>
<proteinExistence type="predicted"/>
<dbReference type="EMBL" id="LRAD01000025">
    <property type="protein sequence ID" value="KXZ60995.1"/>
    <property type="molecule type" value="Genomic_DNA"/>
</dbReference>
<accession>A0A150HG45</accession>
<comment type="caution">
    <text evidence="2">The sequence shown here is derived from an EMBL/GenBank/DDBJ whole genome shotgun (WGS) entry which is preliminary data.</text>
</comment>
<evidence type="ECO:0000313" key="2">
    <source>
        <dbReference type="EMBL" id="KXZ60995.1"/>
    </source>
</evidence>
<feature type="region of interest" description="Disordered" evidence="1">
    <location>
        <begin position="1"/>
        <end position="116"/>
    </location>
</feature>
<keyword evidence="3" id="KW-1185">Reference proteome</keyword>
<dbReference type="PATRIC" id="fig|36807.3.peg.1015"/>
<sequence length="116" mass="12428">MTSLRPLELPNSAMPARKSAKGDSTEDAHLERRDGAYDDRPCEPEPRDLSIPAVKRSNVPHVDVPLAGAPGQQTPVTNDAKKPATTMTPAARNQRAGATRETDPAHGPIRPMATQT</sequence>
<dbReference type="AlphaFoldDB" id="A0A150HG45"/>
<reference evidence="2 3" key="1">
    <citation type="submission" date="2016-01" db="EMBL/GenBank/DDBJ databases">
        <title>Draft genome sequences of Microbacterium laevaniformans LCDC 91-0039 and the type strain of Microbacterium hominis LCDC 84-209.</title>
        <authorList>
            <person name="Bernier A.-M."/>
            <person name="Bernard K."/>
        </authorList>
    </citation>
    <scope>NUCLEOTIDE SEQUENCE [LARGE SCALE GENOMIC DNA]</scope>
    <source>
        <strain evidence="2 3">LCDC 91-0039</strain>
    </source>
</reference>
<dbReference type="GeneID" id="39690227"/>
<dbReference type="Proteomes" id="UP000075357">
    <property type="component" value="Unassembled WGS sequence"/>
</dbReference>
<gene>
    <name evidence="2" type="ORF">Mlaev_00991</name>
</gene>
<protein>
    <submittedName>
        <fullName evidence="2">Uncharacterized protein</fullName>
    </submittedName>
</protein>
<dbReference type="RefSeq" id="WP_005052795.1">
    <property type="nucleotide sequence ID" value="NZ_LRAD01000025.1"/>
</dbReference>
<feature type="compositionally biased region" description="Basic and acidic residues" evidence="1">
    <location>
        <begin position="20"/>
        <end position="48"/>
    </location>
</feature>
<evidence type="ECO:0000256" key="1">
    <source>
        <dbReference type="SAM" id="MobiDB-lite"/>
    </source>
</evidence>
<evidence type="ECO:0000313" key="3">
    <source>
        <dbReference type="Proteomes" id="UP000075357"/>
    </source>
</evidence>